<gene>
    <name evidence="1" type="ORF">TVAG_366280</name>
</gene>
<protein>
    <submittedName>
        <fullName evidence="1">Uncharacterized protein</fullName>
    </submittedName>
</protein>
<proteinExistence type="predicted"/>
<dbReference type="VEuPathDB" id="TrichDB:TVAGG3_0303400"/>
<accession>A2DHS2</accession>
<reference evidence="1" key="2">
    <citation type="journal article" date="2007" name="Science">
        <title>Draft genome sequence of the sexually transmitted pathogen Trichomonas vaginalis.</title>
        <authorList>
            <person name="Carlton J.M."/>
            <person name="Hirt R.P."/>
            <person name="Silva J.C."/>
            <person name="Delcher A.L."/>
            <person name="Schatz M."/>
            <person name="Zhao Q."/>
            <person name="Wortman J.R."/>
            <person name="Bidwell S.L."/>
            <person name="Alsmark U.C.M."/>
            <person name="Besteiro S."/>
            <person name="Sicheritz-Ponten T."/>
            <person name="Noel C.J."/>
            <person name="Dacks J.B."/>
            <person name="Foster P.G."/>
            <person name="Simillion C."/>
            <person name="Van de Peer Y."/>
            <person name="Miranda-Saavedra D."/>
            <person name="Barton G.J."/>
            <person name="Westrop G.D."/>
            <person name="Mueller S."/>
            <person name="Dessi D."/>
            <person name="Fiori P.L."/>
            <person name="Ren Q."/>
            <person name="Paulsen I."/>
            <person name="Zhang H."/>
            <person name="Bastida-Corcuera F.D."/>
            <person name="Simoes-Barbosa A."/>
            <person name="Brown M.T."/>
            <person name="Hayes R.D."/>
            <person name="Mukherjee M."/>
            <person name="Okumura C.Y."/>
            <person name="Schneider R."/>
            <person name="Smith A.J."/>
            <person name="Vanacova S."/>
            <person name="Villalvazo M."/>
            <person name="Haas B.J."/>
            <person name="Pertea M."/>
            <person name="Feldblyum T.V."/>
            <person name="Utterback T.R."/>
            <person name="Shu C.L."/>
            <person name="Osoegawa K."/>
            <person name="de Jong P.J."/>
            <person name="Hrdy I."/>
            <person name="Horvathova L."/>
            <person name="Zubacova Z."/>
            <person name="Dolezal P."/>
            <person name="Malik S.B."/>
            <person name="Logsdon J.M. Jr."/>
            <person name="Henze K."/>
            <person name="Gupta A."/>
            <person name="Wang C.C."/>
            <person name="Dunne R.L."/>
            <person name="Upcroft J.A."/>
            <person name="Upcroft P."/>
            <person name="White O."/>
            <person name="Salzberg S.L."/>
            <person name="Tang P."/>
            <person name="Chiu C.-H."/>
            <person name="Lee Y.-S."/>
            <person name="Embley T.M."/>
            <person name="Coombs G.H."/>
            <person name="Mottram J.C."/>
            <person name="Tachezy J."/>
            <person name="Fraser-Liggett C.M."/>
            <person name="Johnson P.J."/>
        </authorList>
    </citation>
    <scope>NUCLEOTIDE SEQUENCE [LARGE SCALE GENOMIC DNA]</scope>
    <source>
        <strain evidence="1">G3</strain>
    </source>
</reference>
<organism evidence="1 2">
    <name type="scientific">Trichomonas vaginalis (strain ATCC PRA-98 / G3)</name>
    <dbReference type="NCBI Taxonomy" id="412133"/>
    <lineage>
        <taxon>Eukaryota</taxon>
        <taxon>Metamonada</taxon>
        <taxon>Parabasalia</taxon>
        <taxon>Trichomonadida</taxon>
        <taxon>Trichomonadidae</taxon>
        <taxon>Trichomonas</taxon>
    </lineage>
</organism>
<evidence type="ECO:0000313" key="1">
    <source>
        <dbReference type="EMBL" id="EAY20120.1"/>
    </source>
</evidence>
<dbReference type="InParanoid" id="A2DHS2"/>
<sequence length="88" mass="9859">MPFATMAFFKISAAYRADMACRSYQINIQLETDEEKQFLNSLLTKGTIISQNATLELLSSLSNIALKLQCNSLINYIIDYTNSIPTSV</sequence>
<dbReference type="SMR" id="A2DHS2"/>
<evidence type="ECO:0000313" key="2">
    <source>
        <dbReference type="Proteomes" id="UP000001542"/>
    </source>
</evidence>
<name>A2DHS2_TRIV3</name>
<reference evidence="1" key="1">
    <citation type="submission" date="2006-10" db="EMBL/GenBank/DDBJ databases">
        <authorList>
            <person name="Amadeo P."/>
            <person name="Zhao Q."/>
            <person name="Wortman J."/>
            <person name="Fraser-Liggett C."/>
            <person name="Carlton J."/>
        </authorList>
    </citation>
    <scope>NUCLEOTIDE SEQUENCE</scope>
    <source>
        <strain evidence="1">G3</strain>
    </source>
</reference>
<dbReference type="RefSeq" id="XP_001581106.1">
    <property type="nucleotide sequence ID" value="XM_001581056.1"/>
</dbReference>
<keyword evidence="2" id="KW-1185">Reference proteome</keyword>
<dbReference type="KEGG" id="tva:5465655"/>
<dbReference type="EMBL" id="DS113201">
    <property type="protein sequence ID" value="EAY20120.1"/>
    <property type="molecule type" value="Genomic_DNA"/>
</dbReference>
<dbReference type="Proteomes" id="UP000001542">
    <property type="component" value="Unassembled WGS sequence"/>
</dbReference>
<dbReference type="VEuPathDB" id="TrichDB:TVAG_366280"/>
<dbReference type="AlphaFoldDB" id="A2DHS2"/>